<dbReference type="Gene3D" id="3.40.1700.10">
    <property type="entry name" value="DNA integrity scanning protein, DisA, N-terminal domain"/>
    <property type="match status" value="1"/>
</dbReference>
<dbReference type="SMR" id="Q729D6"/>
<dbReference type="OrthoDB" id="859517at2"/>
<evidence type="ECO:0000313" key="4">
    <source>
        <dbReference type="Proteomes" id="UP000002194"/>
    </source>
</evidence>
<dbReference type="Pfam" id="PF21750">
    <property type="entry name" value="DACNH"/>
    <property type="match status" value="1"/>
</dbReference>
<dbReference type="HOGENOM" id="CLU_574563_0_0_7"/>
<dbReference type="InterPro" id="IPR048555">
    <property type="entry name" value="DACNH"/>
</dbReference>
<dbReference type="KEGG" id="dvu:DVU_2415"/>
<name>Q729D6_NITV2</name>
<feature type="domain" description="DAC" evidence="2">
    <location>
        <begin position="405"/>
        <end position="555"/>
    </location>
</feature>
<dbReference type="PaxDb" id="882-DVU_2415"/>
<dbReference type="EMBL" id="AE017285">
    <property type="protein sequence ID" value="AAS96888.1"/>
    <property type="molecule type" value="Genomic_DNA"/>
</dbReference>
<dbReference type="PATRIC" id="fig|882.5.peg.2187"/>
<organism evidence="3 4">
    <name type="scientific">Nitratidesulfovibrio vulgaris (strain ATCC 29579 / DSM 644 / CCUG 34227 / NCIMB 8303 / VKM B-1760 / Hildenborough)</name>
    <name type="common">Desulfovibrio vulgaris</name>
    <dbReference type="NCBI Taxonomy" id="882"/>
    <lineage>
        <taxon>Bacteria</taxon>
        <taxon>Pseudomonadati</taxon>
        <taxon>Thermodesulfobacteriota</taxon>
        <taxon>Desulfovibrionia</taxon>
        <taxon>Desulfovibrionales</taxon>
        <taxon>Desulfovibrionaceae</taxon>
        <taxon>Nitratidesulfovibrio</taxon>
    </lineage>
</organism>
<dbReference type="Proteomes" id="UP000002194">
    <property type="component" value="Chromosome"/>
</dbReference>
<evidence type="ECO:0000313" key="3">
    <source>
        <dbReference type="EMBL" id="AAS96888.1"/>
    </source>
</evidence>
<dbReference type="PROSITE" id="PS51794">
    <property type="entry name" value="DAC"/>
    <property type="match status" value="1"/>
</dbReference>
<dbReference type="eggNOG" id="ENOG502Z9ZC">
    <property type="taxonomic scope" value="Bacteria"/>
</dbReference>
<gene>
    <name evidence="3" type="ordered locus">DVU_2415</name>
</gene>
<dbReference type="InterPro" id="IPR048552">
    <property type="entry name" value="DACND"/>
</dbReference>
<dbReference type="InterPro" id="IPR003390">
    <property type="entry name" value="DNA_integrity_scan_DisA_N"/>
</dbReference>
<dbReference type="SUPFAM" id="SSF143597">
    <property type="entry name" value="YojJ-like"/>
    <property type="match status" value="1"/>
</dbReference>
<dbReference type="InterPro" id="IPR036888">
    <property type="entry name" value="DNA_integrity_DisA_N_sf"/>
</dbReference>
<dbReference type="AlphaFoldDB" id="Q729D6"/>
<evidence type="ECO:0000259" key="2">
    <source>
        <dbReference type="PROSITE" id="PS51794"/>
    </source>
</evidence>
<proteinExistence type="predicted"/>
<dbReference type="EnsemblBacteria" id="AAS96888">
    <property type="protein sequence ID" value="AAS96888"/>
    <property type="gene ID" value="DVU_2415"/>
</dbReference>
<evidence type="ECO:0000256" key="1">
    <source>
        <dbReference type="SAM" id="MobiDB-lite"/>
    </source>
</evidence>
<protein>
    <recommendedName>
        <fullName evidence="2">DAC domain-containing protein</fullName>
    </recommendedName>
</protein>
<sequence>MRATRCATPRKPRPGSPSGRQAWLAPRVHRLHHRPVRTLRAGRLTRCTGQTPGRAGRQSPPACHIRIFRISLVKHAGITCAGRRVPDQARRGTRNLRGSVMSRIYRSLCLAHAMDALRQGLSHFSGTSRVALLMSLKRGDHLRVYDPQNLLRDHEPRLRETMLDHIDWMLTGPPMRGISPHEQHPLPDPQLTGLIAHACRTRHTWLQVWFTEEHPGMCSTGPTRCWLEYAANQLSLDLGTVGSLRAGVSAFLLQGYALHAVRDWIVDQRNRAMGPDTKLRVYPTLDAVLGISHTREEGAWPEGRLAFIEPAWCERLDYLARFPAHERPLLANLRHCRKMLQSVTGSDRILVSDGVSITGITREKLPPCTIVADYRGRHGFLWLDAELVCSFSDGSFHSSDRRPNLVHLEEFLFEARCTAEEQQKLRRVALRIVECAQDRKHGCALIIDLGTPPRTLAGQSLVTPVDLDTDEGLSLACALAKVDGALHIRRDGALHGFACLMDGLSVAGENRARGARFNSALRFTANKDDLMVIVVSADRPVSVIQRGVELTSACAWLPPSTFATPPLLEHWIQGP</sequence>
<dbReference type="Pfam" id="PF21749">
    <property type="entry name" value="DACND"/>
    <property type="match status" value="1"/>
</dbReference>
<accession>Q729D6</accession>
<feature type="region of interest" description="Disordered" evidence="1">
    <location>
        <begin position="1"/>
        <end position="21"/>
    </location>
</feature>
<reference evidence="3 4" key="1">
    <citation type="journal article" date="2004" name="Nat. Biotechnol.">
        <title>The genome sequence of the anaerobic, sulfate-reducing bacterium Desulfovibrio vulgaris Hildenborough.</title>
        <authorList>
            <person name="Heidelberg J.F."/>
            <person name="Seshadri R."/>
            <person name="Haveman S.A."/>
            <person name="Hemme C.L."/>
            <person name="Paulsen I.T."/>
            <person name="Kolonay J.F."/>
            <person name="Eisen J.A."/>
            <person name="Ward N."/>
            <person name="Methe B."/>
            <person name="Brinkac L.M."/>
            <person name="Daugherty S.C."/>
            <person name="Deboy R.T."/>
            <person name="Dodson R.J."/>
            <person name="Durkin A.S."/>
            <person name="Madupu R."/>
            <person name="Nelson W.C."/>
            <person name="Sullivan S.A."/>
            <person name="Fouts D."/>
            <person name="Haft D.H."/>
            <person name="Selengut J."/>
            <person name="Peterson J.D."/>
            <person name="Davidsen T.M."/>
            <person name="Zafar N."/>
            <person name="Zhou L."/>
            <person name="Radune D."/>
            <person name="Dimitrov G."/>
            <person name="Hance M."/>
            <person name="Tran K."/>
            <person name="Khouri H."/>
            <person name="Gill J."/>
            <person name="Utterback T.R."/>
            <person name="Feldblyum T.V."/>
            <person name="Wall J.D."/>
            <person name="Voordouw G."/>
            <person name="Fraser C.M."/>
        </authorList>
    </citation>
    <scope>NUCLEOTIDE SEQUENCE [LARGE SCALE GENOMIC DNA]</scope>
    <source>
        <strain evidence="4">ATCC 29579 / DSM 644 / NCIMB 8303 / VKM B-1760 / Hildenborough</strain>
    </source>
</reference>
<dbReference type="Pfam" id="PF02457">
    <property type="entry name" value="DAC"/>
    <property type="match status" value="1"/>
</dbReference>
<keyword evidence="4" id="KW-1185">Reference proteome</keyword>